<proteinExistence type="predicted"/>
<evidence type="ECO:0000313" key="2">
    <source>
        <dbReference type="Proteomes" id="UP000499080"/>
    </source>
</evidence>
<dbReference type="AlphaFoldDB" id="A0A4Y2SG39"/>
<evidence type="ECO:0000313" key="1">
    <source>
        <dbReference type="EMBL" id="GBN87232.1"/>
    </source>
</evidence>
<comment type="caution">
    <text evidence="1">The sequence shown here is derived from an EMBL/GenBank/DDBJ whole genome shotgun (WGS) entry which is preliminary data.</text>
</comment>
<organism evidence="1 2">
    <name type="scientific">Araneus ventricosus</name>
    <name type="common">Orbweaver spider</name>
    <name type="synonym">Epeira ventricosa</name>
    <dbReference type="NCBI Taxonomy" id="182803"/>
    <lineage>
        <taxon>Eukaryota</taxon>
        <taxon>Metazoa</taxon>
        <taxon>Ecdysozoa</taxon>
        <taxon>Arthropoda</taxon>
        <taxon>Chelicerata</taxon>
        <taxon>Arachnida</taxon>
        <taxon>Araneae</taxon>
        <taxon>Araneomorphae</taxon>
        <taxon>Entelegynae</taxon>
        <taxon>Araneoidea</taxon>
        <taxon>Araneidae</taxon>
        <taxon>Araneus</taxon>
    </lineage>
</organism>
<reference evidence="1 2" key="1">
    <citation type="journal article" date="2019" name="Sci. Rep.">
        <title>Orb-weaving spider Araneus ventricosus genome elucidates the spidroin gene catalogue.</title>
        <authorList>
            <person name="Kono N."/>
            <person name="Nakamura H."/>
            <person name="Ohtoshi R."/>
            <person name="Moran D.A.P."/>
            <person name="Shinohara A."/>
            <person name="Yoshida Y."/>
            <person name="Fujiwara M."/>
            <person name="Mori M."/>
            <person name="Tomita M."/>
            <person name="Arakawa K."/>
        </authorList>
    </citation>
    <scope>NUCLEOTIDE SEQUENCE [LARGE SCALE GENOMIC DNA]</scope>
</reference>
<keyword evidence="2" id="KW-1185">Reference proteome</keyword>
<dbReference type="Proteomes" id="UP000499080">
    <property type="component" value="Unassembled WGS sequence"/>
</dbReference>
<protein>
    <submittedName>
        <fullName evidence="1">Uncharacterized protein</fullName>
    </submittedName>
</protein>
<sequence length="117" mass="13210">MGIICWHSFCKCPFFVQQHVALGFRREALSLGPLSHVPLLTISSRSFRFRRERCHSGTPNCTCLYSTSASHIPDSVEGALLPQQQVSPIFPLAPNRNSNFHLFSCRRYPPIILALRA</sequence>
<accession>A0A4Y2SG39</accession>
<name>A0A4Y2SG39_ARAVE</name>
<dbReference type="EMBL" id="BGPR01021705">
    <property type="protein sequence ID" value="GBN87232.1"/>
    <property type="molecule type" value="Genomic_DNA"/>
</dbReference>
<gene>
    <name evidence="1" type="ORF">AVEN_10809_1</name>
</gene>